<evidence type="ECO:0000313" key="5">
    <source>
        <dbReference type="EMBL" id="KVI10318.1"/>
    </source>
</evidence>
<feature type="compositionally biased region" description="Basic residues" evidence="3">
    <location>
        <begin position="1"/>
        <end position="12"/>
    </location>
</feature>
<dbReference type="Gramene" id="KVI10318">
    <property type="protein sequence ID" value="KVI10318"/>
    <property type="gene ID" value="Ccrd_011284"/>
</dbReference>
<dbReference type="Pfam" id="PF00439">
    <property type="entry name" value="Bromodomain"/>
    <property type="match status" value="1"/>
</dbReference>
<keyword evidence="6" id="KW-1185">Reference proteome</keyword>
<comment type="caution">
    <text evidence="5">The sequence shown here is derived from an EMBL/GenBank/DDBJ whole genome shotgun (WGS) entry which is preliminary data.</text>
</comment>
<evidence type="ECO:0000256" key="1">
    <source>
        <dbReference type="ARBA" id="ARBA00023117"/>
    </source>
</evidence>
<dbReference type="PRINTS" id="PR00503">
    <property type="entry name" value="BROMODOMAIN"/>
</dbReference>
<gene>
    <name evidence="5" type="ORF">Ccrd_011284</name>
</gene>
<organism evidence="5 6">
    <name type="scientific">Cynara cardunculus var. scolymus</name>
    <name type="common">Globe artichoke</name>
    <name type="synonym">Cynara scolymus</name>
    <dbReference type="NCBI Taxonomy" id="59895"/>
    <lineage>
        <taxon>Eukaryota</taxon>
        <taxon>Viridiplantae</taxon>
        <taxon>Streptophyta</taxon>
        <taxon>Embryophyta</taxon>
        <taxon>Tracheophyta</taxon>
        <taxon>Spermatophyta</taxon>
        <taxon>Magnoliopsida</taxon>
        <taxon>eudicotyledons</taxon>
        <taxon>Gunneridae</taxon>
        <taxon>Pentapetalae</taxon>
        <taxon>asterids</taxon>
        <taxon>campanulids</taxon>
        <taxon>Asterales</taxon>
        <taxon>Asteraceae</taxon>
        <taxon>Carduoideae</taxon>
        <taxon>Cardueae</taxon>
        <taxon>Carduinae</taxon>
        <taxon>Cynara</taxon>
    </lineage>
</organism>
<dbReference type="InterPro" id="IPR001487">
    <property type="entry name" value="Bromodomain"/>
</dbReference>
<dbReference type="InterPro" id="IPR051831">
    <property type="entry name" value="Bromodomain_contain_prot"/>
</dbReference>
<dbReference type="PANTHER" id="PTHR22881">
    <property type="entry name" value="BROMODOMAIN CONTAINING PROTEIN"/>
    <property type="match status" value="1"/>
</dbReference>
<keyword evidence="1 2" id="KW-0103">Bromodomain</keyword>
<dbReference type="InterPro" id="IPR036427">
    <property type="entry name" value="Bromodomain-like_sf"/>
</dbReference>
<reference evidence="5 6" key="1">
    <citation type="journal article" date="2016" name="Sci. Rep.">
        <title>The genome sequence of the outbreeding globe artichoke constructed de novo incorporating a phase-aware low-pass sequencing strategy of F1 progeny.</title>
        <authorList>
            <person name="Scaglione D."/>
            <person name="Reyes-Chin-Wo S."/>
            <person name="Acquadro A."/>
            <person name="Froenicke L."/>
            <person name="Portis E."/>
            <person name="Beitel C."/>
            <person name="Tirone M."/>
            <person name="Mauro R."/>
            <person name="Lo Monaco A."/>
            <person name="Mauromicale G."/>
            <person name="Faccioli P."/>
            <person name="Cattivelli L."/>
            <person name="Rieseberg L."/>
            <person name="Michelmore R."/>
            <person name="Lanteri S."/>
        </authorList>
    </citation>
    <scope>NUCLEOTIDE SEQUENCE [LARGE SCALE GENOMIC DNA]</scope>
    <source>
        <strain evidence="5">2C</strain>
    </source>
</reference>
<protein>
    <submittedName>
        <fullName evidence="5">Bromodomain-containing protein</fullName>
    </submittedName>
</protein>
<feature type="region of interest" description="Disordered" evidence="3">
    <location>
        <begin position="71"/>
        <end position="152"/>
    </location>
</feature>
<sequence length="703" mass="78857">MGRILGGKKKGRPSNADLPRRNSSAEPESQPRRSCRRRNVRYNFDIDDYVDDEEFYKDVGRREKKLRMLLGEYDSDSNHCEESSSSDEYDEVKPSKKRKIDAGDREFDGEDDEIGETRGGKLEEEEEDDDAETGRANSVPGTPSDPPNGVFLPDKKTLELILDKLQKKDTYGVFAEPVDPDELPDYHAVIKQSMDFATVRKKLAKGTYLTLEQFEVSPYDVILICANAMQYNAPDTIYYKQASSILELAKTKFQRLNFIVDHPINSSSSPPKKQPKRSMVRTVQEPAGSDLSGEFQNVLSAHTKPPDDGNRRTTFNMSIQPVIESESVFSTFQGESKQLIPVGLHSDNSYTRSLARFAATLGSVAWKIASRRIEEALPEGIKFGPGWVGEYEPLTSPVLVIKNCTLKESDFLTRYLGIIDVRTDDKASRNTADGDEKLSRNPARKHESPKGSSSEMGPPSVSFLQAKLREMASSKHPQQNSDSLNLMELNASDIQSPRPAGVVSRNKNVSSVSYFKHPNRNDDGSVPQNWKPVSVVSDCNTIGSNVGPVNTSFPQQQGLADAVQMTSKLAQIHSNGSMVCPQRENPSNVEWMSLGGVTRPHVAENRNSHHHRRQHHVSPFHGEFPTSMAQLQQPVHGFVNEPRFQNRQVIFPRLVTADLSRFQVQSHWRAVSPQKPQQQPPRPKHQESRPPDLNIGYQSPVRQ</sequence>
<feature type="compositionally biased region" description="Basic and acidic residues" evidence="3">
    <location>
        <begin position="427"/>
        <end position="449"/>
    </location>
</feature>
<feature type="region of interest" description="Disordered" evidence="3">
    <location>
        <begin position="1"/>
        <end position="38"/>
    </location>
</feature>
<dbReference type="EMBL" id="LEKV01001023">
    <property type="protein sequence ID" value="KVI10318.1"/>
    <property type="molecule type" value="Genomic_DNA"/>
</dbReference>
<dbReference type="AlphaFoldDB" id="A0A118K6A2"/>
<feature type="domain" description="Bromo" evidence="4">
    <location>
        <begin position="166"/>
        <end position="239"/>
    </location>
</feature>
<feature type="region of interest" description="Disordered" evidence="3">
    <location>
        <begin position="427"/>
        <end position="460"/>
    </location>
</feature>
<feature type="region of interest" description="Disordered" evidence="3">
    <location>
        <begin position="668"/>
        <end position="703"/>
    </location>
</feature>
<evidence type="ECO:0000313" key="6">
    <source>
        <dbReference type="Proteomes" id="UP000243975"/>
    </source>
</evidence>
<feature type="region of interest" description="Disordered" evidence="3">
    <location>
        <begin position="264"/>
        <end position="291"/>
    </location>
</feature>
<evidence type="ECO:0000256" key="3">
    <source>
        <dbReference type="SAM" id="MobiDB-lite"/>
    </source>
</evidence>
<dbReference type="CDD" id="cd04369">
    <property type="entry name" value="Bromodomain"/>
    <property type="match status" value="1"/>
</dbReference>
<dbReference type="SUPFAM" id="SSF47370">
    <property type="entry name" value="Bromodomain"/>
    <property type="match status" value="1"/>
</dbReference>
<dbReference type="PROSITE" id="PS50014">
    <property type="entry name" value="BROMODOMAIN_2"/>
    <property type="match status" value="1"/>
</dbReference>
<dbReference type="SMART" id="SM00297">
    <property type="entry name" value="BROMO"/>
    <property type="match status" value="1"/>
</dbReference>
<dbReference type="STRING" id="59895.A0A118K6A2"/>
<proteinExistence type="predicted"/>
<evidence type="ECO:0000259" key="4">
    <source>
        <dbReference type="PROSITE" id="PS50014"/>
    </source>
</evidence>
<name>A0A118K6A2_CYNCS</name>
<evidence type="ECO:0000256" key="2">
    <source>
        <dbReference type="PROSITE-ProRule" id="PRU00035"/>
    </source>
</evidence>
<dbReference type="Proteomes" id="UP000243975">
    <property type="component" value="Unassembled WGS sequence"/>
</dbReference>
<dbReference type="Gene3D" id="1.20.920.10">
    <property type="entry name" value="Bromodomain-like"/>
    <property type="match status" value="1"/>
</dbReference>
<accession>A0A118K6A2</accession>
<dbReference type="PANTHER" id="PTHR22881:SF42">
    <property type="entry name" value="DNA-BINDING BROMODOMAIN-CONTAINING PROTEIN"/>
    <property type="match status" value="1"/>
</dbReference>